<dbReference type="SUPFAM" id="SSF46785">
    <property type="entry name" value="Winged helix' DNA-binding domain"/>
    <property type="match status" value="1"/>
</dbReference>
<dbReference type="SMART" id="SM00347">
    <property type="entry name" value="HTH_MARR"/>
    <property type="match status" value="1"/>
</dbReference>
<name>A0ABY2IA33_9MICO</name>
<dbReference type="InterPro" id="IPR036388">
    <property type="entry name" value="WH-like_DNA-bd_sf"/>
</dbReference>
<proteinExistence type="predicted"/>
<keyword evidence="4" id="KW-1185">Reference proteome</keyword>
<organism evidence="3 4">
    <name type="scientific">Cryobacterium algoricola</name>
    <dbReference type="NCBI Taxonomy" id="1259183"/>
    <lineage>
        <taxon>Bacteria</taxon>
        <taxon>Bacillati</taxon>
        <taxon>Actinomycetota</taxon>
        <taxon>Actinomycetes</taxon>
        <taxon>Micrococcales</taxon>
        <taxon>Microbacteriaceae</taxon>
        <taxon>Cryobacterium</taxon>
    </lineage>
</organism>
<dbReference type="InterPro" id="IPR052526">
    <property type="entry name" value="HTH-type_Bedaq_tolerance"/>
</dbReference>
<dbReference type="PANTHER" id="PTHR39515">
    <property type="entry name" value="CONSERVED PROTEIN"/>
    <property type="match status" value="1"/>
</dbReference>
<sequence>MFVANLYLSGRLAVSEIAIELTRLLGPLRREMSRATRAAEELPDIPEAQIELLRVLVVSGPLNTRDAAVALRIARPTVSNLVKAMTAAGLVERASTGDLRSAMLVATPHARDMLFRFDRTSMATVAAAIARLSPDEQGVLASAIPVLNRLRNLFESAAQPAPTDSEVAGDPMRAWGRSNDENY</sequence>
<gene>
    <name evidence="3" type="ORF">E3O44_17400</name>
</gene>
<protein>
    <submittedName>
        <fullName evidence="3">MarR family transcriptional regulator</fullName>
    </submittedName>
</protein>
<dbReference type="InterPro" id="IPR000835">
    <property type="entry name" value="HTH_MarR-typ"/>
</dbReference>
<reference evidence="3 4" key="1">
    <citation type="submission" date="2019-03" db="EMBL/GenBank/DDBJ databases">
        <title>Genomics of glacier-inhabiting Cryobacterium strains.</title>
        <authorList>
            <person name="Liu Q."/>
            <person name="Xin Y.-H."/>
        </authorList>
    </citation>
    <scope>NUCLEOTIDE SEQUENCE [LARGE SCALE GENOMIC DNA]</scope>
    <source>
        <strain evidence="3 4">MDB2-B</strain>
    </source>
</reference>
<accession>A0ABY2IA33</accession>
<dbReference type="Pfam" id="PF12802">
    <property type="entry name" value="MarR_2"/>
    <property type="match status" value="1"/>
</dbReference>
<dbReference type="PANTHER" id="PTHR39515:SF2">
    <property type="entry name" value="HTH-TYPE TRANSCRIPTIONAL REGULATOR RV0880"/>
    <property type="match status" value="1"/>
</dbReference>
<dbReference type="Proteomes" id="UP000297608">
    <property type="component" value="Unassembled WGS sequence"/>
</dbReference>
<dbReference type="InterPro" id="IPR036390">
    <property type="entry name" value="WH_DNA-bd_sf"/>
</dbReference>
<evidence type="ECO:0000259" key="2">
    <source>
        <dbReference type="SMART" id="SM00347"/>
    </source>
</evidence>
<dbReference type="Gene3D" id="1.10.10.10">
    <property type="entry name" value="Winged helix-like DNA-binding domain superfamily/Winged helix DNA-binding domain"/>
    <property type="match status" value="1"/>
</dbReference>
<evidence type="ECO:0000256" key="1">
    <source>
        <dbReference type="SAM" id="MobiDB-lite"/>
    </source>
</evidence>
<comment type="caution">
    <text evidence="3">The sequence shown here is derived from an EMBL/GenBank/DDBJ whole genome shotgun (WGS) entry which is preliminary data.</text>
</comment>
<feature type="domain" description="HTH marR-type" evidence="2">
    <location>
        <begin position="38"/>
        <end position="137"/>
    </location>
</feature>
<dbReference type="EMBL" id="SOFG01000024">
    <property type="protein sequence ID" value="TFB83647.1"/>
    <property type="molecule type" value="Genomic_DNA"/>
</dbReference>
<evidence type="ECO:0000313" key="4">
    <source>
        <dbReference type="Proteomes" id="UP000297608"/>
    </source>
</evidence>
<evidence type="ECO:0000313" key="3">
    <source>
        <dbReference type="EMBL" id="TFB83647.1"/>
    </source>
</evidence>
<feature type="region of interest" description="Disordered" evidence="1">
    <location>
        <begin position="159"/>
        <end position="183"/>
    </location>
</feature>